<dbReference type="PANTHER" id="PTHR10696">
    <property type="entry name" value="GAMMA-BUTYROBETAINE HYDROXYLASE-RELATED"/>
    <property type="match status" value="1"/>
</dbReference>
<comment type="cofactor">
    <cofactor evidence="1">
        <name>Fe(2+)</name>
        <dbReference type="ChEBI" id="CHEBI:29033"/>
    </cofactor>
</comment>
<feature type="domain" description="TauD/TfdA-like" evidence="4">
    <location>
        <begin position="72"/>
        <end position="300"/>
    </location>
</feature>
<keyword evidence="6" id="KW-1185">Reference proteome</keyword>
<evidence type="ECO:0000313" key="6">
    <source>
        <dbReference type="Proteomes" id="UP001246372"/>
    </source>
</evidence>
<evidence type="ECO:0000256" key="3">
    <source>
        <dbReference type="ARBA" id="ARBA00023194"/>
    </source>
</evidence>
<dbReference type="InterPro" id="IPR003819">
    <property type="entry name" value="TauD/TfdA-like"/>
</dbReference>
<comment type="caution">
    <text evidence="5">The sequence shown here is derived from an EMBL/GenBank/DDBJ whole genome shotgun (WGS) entry which is preliminary data.</text>
</comment>
<keyword evidence="3" id="KW-0045">Antibiotic biosynthesis</keyword>
<evidence type="ECO:0000256" key="1">
    <source>
        <dbReference type="ARBA" id="ARBA00001954"/>
    </source>
</evidence>
<name>A0ABU3PBU3_9BURK</name>
<evidence type="ECO:0000313" key="5">
    <source>
        <dbReference type="EMBL" id="MDT9000029.1"/>
    </source>
</evidence>
<dbReference type="InterPro" id="IPR050411">
    <property type="entry name" value="AlphaKG_dependent_hydroxylases"/>
</dbReference>
<reference evidence="5" key="1">
    <citation type="submission" date="2023-09" db="EMBL/GenBank/DDBJ databases">
        <title>Paucibacter sp. APW11 Genome sequencing and assembly.</title>
        <authorList>
            <person name="Kim I."/>
        </authorList>
    </citation>
    <scope>NUCLEOTIDE SEQUENCE</scope>
    <source>
        <strain evidence="5">APW11</strain>
    </source>
</reference>
<dbReference type="Pfam" id="PF02668">
    <property type="entry name" value="TauD"/>
    <property type="match status" value="1"/>
</dbReference>
<accession>A0ABU3PBU3</accession>
<sequence length="332" mass="36552">MRILQAVASHHRHAAWYQQISRTDDLHLQAMLGDDLRSVAPGLARLAERLKAEMAAAGCGVLVPSLGLAGLDAQTRARLVYALCACIGRPTATDFRKSQLIWDVQNRTPLASSAQLAGVESPAYYATFSEHDREADYHSDTQYYPMPERMVLLYVMEAADCGGGVSRVSDARALRTELDQATTAWAYRALSERPLPFRVPDAFRTSDSPDAVQATLAPVFASEPAIRYRRDTLRSGVALFPEHADDEQRAALEVFEAALARSTRVAEFALPRDSLLLLDNHQALHARSAFSDAGRHLLRIRLRGDEPEHGQAPYRLIERRIGSPAVPASSLA</sequence>
<keyword evidence="2" id="KW-0560">Oxidoreductase</keyword>
<dbReference type="Gene3D" id="3.60.130.10">
    <property type="entry name" value="Clavaminate synthase-like"/>
    <property type="match status" value="1"/>
</dbReference>
<dbReference type="PANTHER" id="PTHR10696:SF56">
    <property type="entry name" value="TAUD_TFDA-LIKE DOMAIN-CONTAINING PROTEIN"/>
    <property type="match status" value="1"/>
</dbReference>
<protein>
    <submittedName>
        <fullName evidence="5">TauD/TfdA family dioxygenase</fullName>
    </submittedName>
</protein>
<organism evidence="5 6">
    <name type="scientific">Roseateles aquae</name>
    <dbReference type="NCBI Taxonomy" id="3077235"/>
    <lineage>
        <taxon>Bacteria</taxon>
        <taxon>Pseudomonadati</taxon>
        <taxon>Pseudomonadota</taxon>
        <taxon>Betaproteobacteria</taxon>
        <taxon>Burkholderiales</taxon>
        <taxon>Sphaerotilaceae</taxon>
        <taxon>Roseateles</taxon>
    </lineage>
</organism>
<proteinExistence type="predicted"/>
<keyword evidence="5" id="KW-0223">Dioxygenase</keyword>
<evidence type="ECO:0000259" key="4">
    <source>
        <dbReference type="Pfam" id="PF02668"/>
    </source>
</evidence>
<dbReference type="GO" id="GO:0051213">
    <property type="term" value="F:dioxygenase activity"/>
    <property type="evidence" value="ECO:0007669"/>
    <property type="project" value="UniProtKB-KW"/>
</dbReference>
<dbReference type="SUPFAM" id="SSF51197">
    <property type="entry name" value="Clavaminate synthase-like"/>
    <property type="match status" value="1"/>
</dbReference>
<gene>
    <name evidence="5" type="ORF">RQP53_12205</name>
</gene>
<dbReference type="EMBL" id="JAVXZY010000004">
    <property type="protein sequence ID" value="MDT9000029.1"/>
    <property type="molecule type" value="Genomic_DNA"/>
</dbReference>
<evidence type="ECO:0000256" key="2">
    <source>
        <dbReference type="ARBA" id="ARBA00023002"/>
    </source>
</evidence>
<dbReference type="Proteomes" id="UP001246372">
    <property type="component" value="Unassembled WGS sequence"/>
</dbReference>
<dbReference type="InterPro" id="IPR042098">
    <property type="entry name" value="TauD-like_sf"/>
</dbReference>